<feature type="domain" description="Effector-associated" evidence="1">
    <location>
        <begin position="11"/>
        <end position="82"/>
    </location>
</feature>
<reference evidence="2" key="1">
    <citation type="journal article" date="2006" name="Appl. Environ. Microbiol.">
        <title>Isolation, characterization, and heterologous expression of the biosynthesis gene cluster for the antitumor anthracycline steffimycin.</title>
        <authorList>
            <person name="Gullon S."/>
            <person name="Olano C."/>
            <person name="Abdelfattah M.S."/>
            <person name="Brana A.F."/>
            <person name="Rohr J."/>
            <person name="Mendez C."/>
            <person name="Salas J.A."/>
        </authorList>
    </citation>
    <scope>NUCLEOTIDE SEQUENCE</scope>
    <source>
        <strain evidence="2">NRRL 3193</strain>
    </source>
</reference>
<name>Q2P9Y5_9ACTN</name>
<evidence type="ECO:0000259" key="1">
    <source>
        <dbReference type="Pfam" id="PF19955"/>
    </source>
</evidence>
<accession>Q2P9Y5</accession>
<evidence type="ECO:0000313" key="2">
    <source>
        <dbReference type="EMBL" id="CAJ42342.1"/>
    </source>
</evidence>
<organism evidence="2">
    <name type="scientific">Streptomyces steffisburgensis</name>
    <dbReference type="NCBI Taxonomy" id="68271"/>
    <lineage>
        <taxon>Bacteria</taxon>
        <taxon>Bacillati</taxon>
        <taxon>Actinomycetota</taxon>
        <taxon>Actinomycetes</taxon>
        <taxon>Kitasatosporales</taxon>
        <taxon>Streptomycetaceae</taxon>
        <taxon>Streptomyces</taxon>
    </lineage>
</organism>
<proteinExistence type="predicted"/>
<protein>
    <recommendedName>
        <fullName evidence="1">Effector-associated domain-containing protein</fullName>
    </recommendedName>
</protein>
<dbReference type="InterPro" id="IPR027417">
    <property type="entry name" value="P-loop_NTPase"/>
</dbReference>
<dbReference type="SUPFAM" id="SSF52540">
    <property type="entry name" value="P-loop containing nucleoside triphosphate hydrolases"/>
    <property type="match status" value="1"/>
</dbReference>
<dbReference type="InterPro" id="IPR045430">
    <property type="entry name" value="EAD1"/>
</dbReference>
<dbReference type="AlphaFoldDB" id="Q2P9Y5"/>
<dbReference type="Pfam" id="PF19955">
    <property type="entry name" value="EAD1"/>
    <property type="match status" value="1"/>
</dbReference>
<sequence>MPALIDERSFNLDDERAKNLLKALVTVYSTKPAARQVILGAGLGEGDINWGQSMADVWPEALELAAPAGRLRALVQLAANDPNTRGHPVFHYLLTEETSAAETDPCTAYLVANRQRAFFNRLKFRTTLHHMVEGAGGRVLAVEGERQTGRTHSWYLIAHVLDSHRVNRRRIRMRDFYSPVEVADIGVTLRELFGWNITLDLNTSEDSQSRSLVNQIKHLLNEEHRTGQVLTGHWLVIDDSQSVRFTEPALRALIRLVAAVIEEEMADRLRIVLLAYDGWLPSDLESYVAHEHFAPLTGKDLHDYVRAVAKEAGSPVDSEQADQLVNELSSLSGCGPVTADAPLPMSDRLQLVAASWGRDQYDRGGARCDQRSER</sequence>
<dbReference type="EMBL" id="AM156932">
    <property type="protein sequence ID" value="CAJ42342.1"/>
    <property type="molecule type" value="Genomic_DNA"/>
</dbReference>